<keyword evidence="1" id="KW-0472">Membrane</keyword>
<protein>
    <submittedName>
        <fullName evidence="2">Uncharacterized protein</fullName>
    </submittedName>
</protein>
<evidence type="ECO:0000313" key="2">
    <source>
        <dbReference type="EMBL" id="RED93869.1"/>
    </source>
</evidence>
<dbReference type="AlphaFoldDB" id="A0A3D9KYU6"/>
<feature type="transmembrane region" description="Helical" evidence="1">
    <location>
        <begin position="51"/>
        <end position="69"/>
    </location>
</feature>
<dbReference type="Proteomes" id="UP000256779">
    <property type="component" value="Unassembled WGS sequence"/>
</dbReference>
<name>A0A3D9KYU6_MARFU</name>
<organism evidence="2 3">
    <name type="scientific">Marinoscillum furvescens DSM 4134</name>
    <dbReference type="NCBI Taxonomy" id="1122208"/>
    <lineage>
        <taxon>Bacteria</taxon>
        <taxon>Pseudomonadati</taxon>
        <taxon>Bacteroidota</taxon>
        <taxon>Cytophagia</taxon>
        <taxon>Cytophagales</taxon>
        <taxon>Reichenbachiellaceae</taxon>
        <taxon>Marinoscillum</taxon>
    </lineage>
</organism>
<evidence type="ECO:0000313" key="3">
    <source>
        <dbReference type="Proteomes" id="UP000256779"/>
    </source>
</evidence>
<keyword evidence="1" id="KW-0812">Transmembrane</keyword>
<feature type="transmembrane region" description="Helical" evidence="1">
    <location>
        <begin position="75"/>
        <end position="92"/>
    </location>
</feature>
<gene>
    <name evidence="2" type="ORF">C7460_12349</name>
</gene>
<feature type="transmembrane region" description="Helical" evidence="1">
    <location>
        <begin position="128"/>
        <end position="150"/>
    </location>
</feature>
<accession>A0A3D9KYU6</accession>
<sequence>MHMDELKDLWKEVNIANADAEKQTSDVIHGNAVKRSSAPMEKLLRGIRSKAYFAIAFALVFGAIIPIAMPVVSQYLLIILFAAYVSGSILLFQEYRILKAGIDMTQNVRTSVKNYKKRIEKVLRYEEHVALCLYPVCAASGFLLGFQWMAGEQPILNSTKSWIIFGVVILVSTVVGYFLARYLNKKAFGPYLKQLEENLSELVEE</sequence>
<reference evidence="2 3" key="1">
    <citation type="submission" date="2018-07" db="EMBL/GenBank/DDBJ databases">
        <title>Genomic Encyclopedia of Type Strains, Phase IV (KMG-IV): sequencing the most valuable type-strain genomes for metagenomic binning, comparative biology and taxonomic classification.</title>
        <authorList>
            <person name="Goeker M."/>
        </authorList>
    </citation>
    <scope>NUCLEOTIDE SEQUENCE [LARGE SCALE GENOMIC DNA]</scope>
    <source>
        <strain evidence="2 3">DSM 4134</strain>
    </source>
</reference>
<proteinExistence type="predicted"/>
<feature type="transmembrane region" description="Helical" evidence="1">
    <location>
        <begin position="162"/>
        <end position="183"/>
    </location>
</feature>
<keyword evidence="3" id="KW-1185">Reference proteome</keyword>
<comment type="caution">
    <text evidence="2">The sequence shown here is derived from an EMBL/GenBank/DDBJ whole genome shotgun (WGS) entry which is preliminary data.</text>
</comment>
<dbReference type="EMBL" id="QREG01000023">
    <property type="protein sequence ID" value="RED93869.1"/>
    <property type="molecule type" value="Genomic_DNA"/>
</dbReference>
<keyword evidence="1" id="KW-1133">Transmembrane helix</keyword>
<evidence type="ECO:0000256" key="1">
    <source>
        <dbReference type="SAM" id="Phobius"/>
    </source>
</evidence>